<dbReference type="InterPro" id="IPR013740">
    <property type="entry name" value="Redoxin"/>
</dbReference>
<dbReference type="PANTHER" id="PTHR42852:SF6">
    <property type="entry name" value="THIOL:DISULFIDE INTERCHANGE PROTEIN DSBE"/>
    <property type="match status" value="1"/>
</dbReference>
<protein>
    <submittedName>
        <fullName evidence="6">TlpA family protein disulfide reductase</fullName>
    </submittedName>
</protein>
<dbReference type="RefSeq" id="WP_188087215.1">
    <property type="nucleotide sequence ID" value="NZ_JACVFC010000001.1"/>
</dbReference>
<dbReference type="Pfam" id="PF08534">
    <property type="entry name" value="Redoxin"/>
    <property type="match status" value="1"/>
</dbReference>
<feature type="domain" description="Thioredoxin" evidence="5">
    <location>
        <begin position="368"/>
        <end position="508"/>
    </location>
</feature>
<proteinExistence type="predicted"/>
<dbReference type="PROSITE" id="PS51352">
    <property type="entry name" value="THIOREDOXIN_2"/>
    <property type="match status" value="1"/>
</dbReference>
<keyword evidence="2" id="KW-0201">Cytochrome c-type biogenesis</keyword>
<accession>A0ABR7TKE3</accession>
<evidence type="ECO:0000256" key="1">
    <source>
        <dbReference type="ARBA" id="ARBA00004196"/>
    </source>
</evidence>
<evidence type="ECO:0000256" key="2">
    <source>
        <dbReference type="ARBA" id="ARBA00022748"/>
    </source>
</evidence>
<gene>
    <name evidence="6" type="ORF">ICL07_07060</name>
</gene>
<dbReference type="Gene3D" id="3.40.30.10">
    <property type="entry name" value="Glutaredoxin"/>
    <property type="match status" value="1"/>
</dbReference>
<dbReference type="Proteomes" id="UP000659124">
    <property type="component" value="Unassembled WGS sequence"/>
</dbReference>
<dbReference type="InterPro" id="IPR050553">
    <property type="entry name" value="Thioredoxin_ResA/DsbE_sf"/>
</dbReference>
<comment type="subcellular location">
    <subcellularLocation>
        <location evidence="1">Cell envelope</location>
    </subcellularLocation>
</comment>
<organism evidence="6 7">
    <name type="scientific">Chitinophaga qingshengii</name>
    <dbReference type="NCBI Taxonomy" id="1569794"/>
    <lineage>
        <taxon>Bacteria</taxon>
        <taxon>Pseudomonadati</taxon>
        <taxon>Bacteroidota</taxon>
        <taxon>Chitinophagia</taxon>
        <taxon>Chitinophagales</taxon>
        <taxon>Chitinophagaceae</taxon>
        <taxon>Chitinophaga</taxon>
    </lineage>
</organism>
<evidence type="ECO:0000313" key="7">
    <source>
        <dbReference type="Proteomes" id="UP000659124"/>
    </source>
</evidence>
<dbReference type="EMBL" id="JACVFC010000001">
    <property type="protein sequence ID" value="MBC9930130.1"/>
    <property type="molecule type" value="Genomic_DNA"/>
</dbReference>
<dbReference type="InterPro" id="IPR013766">
    <property type="entry name" value="Thioredoxin_domain"/>
</dbReference>
<evidence type="ECO:0000256" key="4">
    <source>
        <dbReference type="ARBA" id="ARBA00023284"/>
    </source>
</evidence>
<dbReference type="InterPro" id="IPR036249">
    <property type="entry name" value="Thioredoxin-like_sf"/>
</dbReference>
<dbReference type="PANTHER" id="PTHR42852">
    <property type="entry name" value="THIOL:DISULFIDE INTERCHANGE PROTEIN DSBE"/>
    <property type="match status" value="1"/>
</dbReference>
<sequence>MLSIRMQLTCAILLFFFPLTVCAQSGLPILEAGSISVKGQVVIPGPIKKDSVWLLFQIPQPFTGESRVYRTLLDSAGRYTLKVNTETNISRCAVSTDIDITNQVIIFLKSGQENTVSFEYNNDKIINKVKTSYNAGFSEEELLQSLNKFVEMIDERSGKPIEPLYNKEYSAFIDHTNNVLQRKRGILNKPFILSEKMKEIVFKDYSLAVYYNHVFDYQTEMVLNYRNTNDHRMPDSAEIKKPVRKDYAFLKNLDLNNRLYLYCFSYPTFTQELLKNNILNIPRIQDTPIQEWTKNVKVILGQLIGFDQGIFYDMLVGNAYAMQFELEVKPLTPKQIENIKKYYKGGNLEKILLRKNQEIVQQSQLKESLVINNTPAVSPEALMNAIISRYKGKVVIVDFWATWCVPCLEAIRTSRNSKKQLAGKGAIFVYISSPSSPRKLWESQIQGIGGQQYYLTTEQWKFLMDSYNFNGIPSYLIFDKNGELKQRFTAYPGNEAMQKKIETVLESE</sequence>
<comment type="caution">
    <text evidence="6">The sequence shown here is derived from an EMBL/GenBank/DDBJ whole genome shotgun (WGS) entry which is preliminary data.</text>
</comment>
<keyword evidence="7" id="KW-1185">Reference proteome</keyword>
<dbReference type="SUPFAM" id="SSF52833">
    <property type="entry name" value="Thioredoxin-like"/>
    <property type="match status" value="1"/>
</dbReference>
<dbReference type="CDD" id="cd02966">
    <property type="entry name" value="TlpA_like_family"/>
    <property type="match status" value="1"/>
</dbReference>
<keyword evidence="4" id="KW-0676">Redox-active center</keyword>
<evidence type="ECO:0000313" key="6">
    <source>
        <dbReference type="EMBL" id="MBC9930130.1"/>
    </source>
</evidence>
<evidence type="ECO:0000259" key="5">
    <source>
        <dbReference type="PROSITE" id="PS51352"/>
    </source>
</evidence>
<reference evidence="6 7" key="1">
    <citation type="submission" date="2020-09" db="EMBL/GenBank/DDBJ databases">
        <title>Genome sequences of type strains of Chitinophaga qingshengii and Chitinophaga varians.</title>
        <authorList>
            <person name="Kittiwongwattana C."/>
        </authorList>
    </citation>
    <scope>NUCLEOTIDE SEQUENCE [LARGE SCALE GENOMIC DNA]</scope>
    <source>
        <strain evidence="6 7">JCM 30026</strain>
    </source>
</reference>
<name>A0ABR7TKE3_9BACT</name>
<evidence type="ECO:0000256" key="3">
    <source>
        <dbReference type="ARBA" id="ARBA00023157"/>
    </source>
</evidence>
<keyword evidence="3" id="KW-1015">Disulfide bond</keyword>